<proteinExistence type="predicted"/>
<dbReference type="InterPro" id="IPR014729">
    <property type="entry name" value="Rossmann-like_a/b/a_fold"/>
</dbReference>
<dbReference type="EMBL" id="BK014662">
    <property type="protein sequence ID" value="DAD66457.1"/>
    <property type="molecule type" value="Genomic_DNA"/>
</dbReference>
<evidence type="ECO:0000313" key="1">
    <source>
        <dbReference type="EMBL" id="DAD66457.1"/>
    </source>
</evidence>
<organism evidence="1">
    <name type="scientific">Myoviridae sp. ctPuP5</name>
    <dbReference type="NCBI Taxonomy" id="2823543"/>
    <lineage>
        <taxon>Viruses</taxon>
        <taxon>Duplodnaviria</taxon>
        <taxon>Heunggongvirae</taxon>
        <taxon>Uroviricota</taxon>
        <taxon>Caudoviricetes</taxon>
    </lineage>
</organism>
<keyword evidence="1" id="KW-0808">Transferase</keyword>
<keyword evidence="1" id="KW-0548">Nucleotidyltransferase</keyword>
<name>A0A8S5L9A7_9CAUD</name>
<protein>
    <submittedName>
        <fullName evidence="1">Bifunctional nicotinamide mononucleotide adenylyltransferase/ADP-ribose pyrophosphatase</fullName>
    </submittedName>
</protein>
<sequence length="171" mass="19881">METRDELRFKEFNVGVIVGRFQVPELHRMHHDLIQSVIDRHEKVYIFLGIPKNNELTISNPLPFDARQEMITTEFPNVKVLFIKDRDSNEEWVGNLDDQIESITTSFDKVTVYGSRDSFLETYHQNGGKYPSSELVSTERISGTECRHDVARKTINSVDFRKGIIYALMNK</sequence>
<dbReference type="Gene3D" id="3.40.50.620">
    <property type="entry name" value="HUPs"/>
    <property type="match status" value="1"/>
</dbReference>
<dbReference type="SUPFAM" id="SSF52374">
    <property type="entry name" value="Nucleotidylyl transferase"/>
    <property type="match status" value="1"/>
</dbReference>
<accession>A0A8S5L9A7</accession>
<dbReference type="GO" id="GO:0016779">
    <property type="term" value="F:nucleotidyltransferase activity"/>
    <property type="evidence" value="ECO:0007669"/>
    <property type="project" value="UniProtKB-KW"/>
</dbReference>
<reference evidence="1" key="1">
    <citation type="journal article" date="2021" name="Proc. Natl. Acad. Sci. U.S.A.">
        <title>A Catalog of Tens of Thousands of Viruses from Human Metagenomes Reveals Hidden Associations with Chronic Diseases.</title>
        <authorList>
            <person name="Tisza M.J."/>
            <person name="Buck C.B."/>
        </authorList>
    </citation>
    <scope>NUCLEOTIDE SEQUENCE</scope>
    <source>
        <strain evidence="1">CtPuP5</strain>
    </source>
</reference>